<evidence type="ECO:0000259" key="2">
    <source>
        <dbReference type="PROSITE" id="PS50975"/>
    </source>
</evidence>
<dbReference type="PANTHER" id="PTHR21621:SF0">
    <property type="entry name" value="BETA-CITRYLGLUTAMATE SYNTHASE B-RELATED"/>
    <property type="match status" value="1"/>
</dbReference>
<feature type="domain" description="ATP-grasp" evidence="2">
    <location>
        <begin position="167"/>
        <end position="351"/>
    </location>
</feature>
<dbReference type="EMBL" id="BAAAQA010000022">
    <property type="protein sequence ID" value="GAA2119980.1"/>
    <property type="molecule type" value="Genomic_DNA"/>
</dbReference>
<protein>
    <recommendedName>
        <fullName evidence="2">ATP-grasp domain-containing protein</fullName>
    </recommendedName>
</protein>
<dbReference type="InterPro" id="IPR011761">
    <property type="entry name" value="ATP-grasp"/>
</dbReference>
<comment type="caution">
    <text evidence="3">The sequence shown here is derived from an EMBL/GenBank/DDBJ whole genome shotgun (WGS) entry which is preliminary data.</text>
</comment>
<dbReference type="SUPFAM" id="SSF56059">
    <property type="entry name" value="Glutathione synthetase ATP-binding domain-like"/>
    <property type="match status" value="1"/>
</dbReference>
<sequence>MEPRLAPPEWKLVHCAPYIDWDEAQLIGLSPEAPRASGSPRILLVGLSHDLELANLARRLSHTAAVVRVLLLDKLPTLPTWRSSAGPLEEFDIGYSRAYRSDRPVNYHFDQTLRQSESWGLVDVHIRRYAAEQVDTLFWALMARYRVARWVNSPWSVRAAENKLSQVDAAASCGFAVPQTLVSSRRDEVLSFMSGHRNGVVSKSLDSPITNPGEEVTRFQYTSPVDSASVQDTRFPRLYQEKVAHQEEFRVTVVGRQIFAAKVDASGDAGSADWRILADNHAAFEATLLSDAVRAQIFDLMDRLDLQVGGIDLLHAGDGIYFLEVNPSCAFLWLERSLEIEISSAVIRLLLSS</sequence>
<reference evidence="4" key="1">
    <citation type="journal article" date="2019" name="Int. J. Syst. Evol. Microbiol.">
        <title>The Global Catalogue of Microorganisms (GCM) 10K type strain sequencing project: providing services to taxonomists for standard genome sequencing and annotation.</title>
        <authorList>
            <consortium name="The Broad Institute Genomics Platform"/>
            <consortium name="The Broad Institute Genome Sequencing Center for Infectious Disease"/>
            <person name="Wu L."/>
            <person name="Ma J."/>
        </authorList>
    </citation>
    <scope>NUCLEOTIDE SEQUENCE [LARGE SCALE GENOMIC DNA]</scope>
    <source>
        <strain evidence="4">JCM 15914</strain>
    </source>
</reference>
<dbReference type="Proteomes" id="UP001500166">
    <property type="component" value="Unassembled WGS sequence"/>
</dbReference>
<organism evidence="3 4">
    <name type="scientific">Kocuria atrinae</name>
    <dbReference type="NCBI Taxonomy" id="592377"/>
    <lineage>
        <taxon>Bacteria</taxon>
        <taxon>Bacillati</taxon>
        <taxon>Actinomycetota</taxon>
        <taxon>Actinomycetes</taxon>
        <taxon>Micrococcales</taxon>
        <taxon>Micrococcaceae</taxon>
        <taxon>Kocuria</taxon>
    </lineage>
</organism>
<dbReference type="Pfam" id="PF08443">
    <property type="entry name" value="RimK"/>
    <property type="match status" value="1"/>
</dbReference>
<proteinExistence type="predicted"/>
<gene>
    <name evidence="3" type="ORF">GCM10009824_21270</name>
</gene>
<evidence type="ECO:0000256" key="1">
    <source>
        <dbReference type="PROSITE-ProRule" id="PRU00409"/>
    </source>
</evidence>
<evidence type="ECO:0000313" key="4">
    <source>
        <dbReference type="Proteomes" id="UP001500166"/>
    </source>
</evidence>
<keyword evidence="1" id="KW-0067">ATP-binding</keyword>
<name>A0ABP5JM66_9MICC</name>
<keyword evidence="4" id="KW-1185">Reference proteome</keyword>
<keyword evidence="1" id="KW-0547">Nucleotide-binding</keyword>
<dbReference type="Gene3D" id="3.30.470.20">
    <property type="entry name" value="ATP-grasp fold, B domain"/>
    <property type="match status" value="1"/>
</dbReference>
<dbReference type="PANTHER" id="PTHR21621">
    <property type="entry name" value="RIBOSOMAL PROTEIN S6 MODIFICATION PROTEIN"/>
    <property type="match status" value="1"/>
</dbReference>
<dbReference type="PROSITE" id="PS50975">
    <property type="entry name" value="ATP_GRASP"/>
    <property type="match status" value="1"/>
</dbReference>
<evidence type="ECO:0000313" key="3">
    <source>
        <dbReference type="EMBL" id="GAA2119980.1"/>
    </source>
</evidence>
<dbReference type="InterPro" id="IPR013651">
    <property type="entry name" value="ATP-grasp_RimK-type"/>
</dbReference>
<accession>A0ABP5JM66</accession>